<keyword evidence="6" id="KW-1015">Disulfide bond</keyword>
<dbReference type="PANTHER" id="PTHR11567">
    <property type="entry name" value="ACID PHOSPHATASE-RELATED"/>
    <property type="match status" value="1"/>
</dbReference>
<accession>A0A310SN00</accession>
<keyword evidence="7" id="KW-0325">Glycoprotein</keyword>
<comment type="catalytic activity">
    <reaction evidence="1">
        <text>a phosphate monoester + H2O = an alcohol + phosphate</text>
        <dbReference type="Rhea" id="RHEA:15017"/>
        <dbReference type="ChEBI" id="CHEBI:15377"/>
        <dbReference type="ChEBI" id="CHEBI:30879"/>
        <dbReference type="ChEBI" id="CHEBI:43474"/>
        <dbReference type="ChEBI" id="CHEBI:67140"/>
        <dbReference type="EC" id="3.1.3.2"/>
    </reaction>
</comment>
<dbReference type="EC" id="3.1.3.2" evidence="3"/>
<dbReference type="SUPFAM" id="SSF53254">
    <property type="entry name" value="Phosphoglycerate mutase-like"/>
    <property type="match status" value="2"/>
</dbReference>
<feature type="transmembrane region" description="Helical" evidence="8">
    <location>
        <begin position="54"/>
        <end position="73"/>
    </location>
</feature>
<dbReference type="Gene3D" id="3.40.50.1240">
    <property type="entry name" value="Phosphoglycerate mutase-like"/>
    <property type="match status" value="2"/>
</dbReference>
<keyword evidence="4" id="KW-0732">Signal</keyword>
<keyword evidence="8" id="KW-0812">Transmembrane</keyword>
<dbReference type="PROSITE" id="PS00616">
    <property type="entry name" value="HIS_ACID_PHOSPHAT_1"/>
    <property type="match status" value="2"/>
</dbReference>
<evidence type="ECO:0000256" key="6">
    <source>
        <dbReference type="ARBA" id="ARBA00023157"/>
    </source>
</evidence>
<dbReference type="Proteomes" id="UP000250275">
    <property type="component" value="Unassembled WGS sequence"/>
</dbReference>
<keyword evidence="8" id="KW-0472">Membrane</keyword>
<dbReference type="CDD" id="cd07061">
    <property type="entry name" value="HP_HAP_like"/>
    <property type="match status" value="2"/>
</dbReference>
<dbReference type="Pfam" id="PF00328">
    <property type="entry name" value="His_Phos_2"/>
    <property type="match status" value="2"/>
</dbReference>
<keyword evidence="10" id="KW-1185">Reference proteome</keyword>
<keyword evidence="8" id="KW-1133">Transmembrane helix</keyword>
<name>A0A310SN00_9HYME</name>
<evidence type="ECO:0000256" key="1">
    <source>
        <dbReference type="ARBA" id="ARBA00000032"/>
    </source>
</evidence>
<sequence>MRLKRKRKEMGERNNLTGSSSLHECYYTCSDPDNSHDVESNTNNMISFNGLRGFLMYVIVSLVLMIGVTTVHAELKLVNVVFRHGDRTPDNNDNEKYPNDPYLNNDFYPMGRGQLTNQGKMREYVLGRFLRQKYDAFLGDIYMSEYVSAISSDYDRTKMSLQLVLAGLYPPNNLQTWNKHLNWQPIPAQYLRRYEDNVFLPEDCLLFNVEYERVLQSPEGKHELAKYNKLMEELTVWTGKNISTPWDLYNLYHTLMAEYSLGYNLPNWTKNIFPYGELWNATVFSYDIANSTPLLKRLYGGPYLRIVTRNMLDVVTGTQRQAQKIHLYSGHESNVAAVLHALGAYYPHVPEYSSSVIIELHSIEDTYYVKVLNYLGIPSKAKDIQLPGCEVLCPLNKYLELTEKVMPSNEELICDKNLSDDFIDRKTIDELNLLKNMVVPWTLRVVICLLYCQASSANLRLVQTVFRHGHRTPSKMYYPKDPYVNYTYEPEGLGGLTNTGKMHMYKLGQYLRERYDHFLDRTYTHHDVVFRADEIERVIISAQLVSAGLYPPTKEQRSWNPDLNWQPIPVWTKPQSADCLYNGQFNPKFYKLRNIAETTDAEIVQFKKHNSNVYRYLSEQTGGNITQVNAFKLRQYLFAQKEIGLKLPEWTKAVFPGVLDDLAIFDIYIRTSSMELKQLSGGVWIREWLNHVDNYLNKSDSRKAFMYAAHELNIGPILEVLDNFDNEIPFYGSCIMFELHEVNDNYYVQVLYKNEDNIRILKFPYCGEKLCPLDVFRKFLAPVTPTNLNELCEST</sequence>
<dbReference type="AlphaFoldDB" id="A0A310SN00"/>
<evidence type="ECO:0000256" key="8">
    <source>
        <dbReference type="SAM" id="Phobius"/>
    </source>
</evidence>
<keyword evidence="5" id="KW-0378">Hydrolase</keyword>
<dbReference type="OrthoDB" id="10257284at2759"/>
<dbReference type="InterPro" id="IPR050645">
    <property type="entry name" value="Histidine_acid_phosphatase"/>
</dbReference>
<reference evidence="9 10" key="1">
    <citation type="submission" date="2015-07" db="EMBL/GenBank/DDBJ databases">
        <title>The genome of Eufriesea mexicana.</title>
        <authorList>
            <person name="Pan H."/>
            <person name="Kapheim K."/>
        </authorList>
    </citation>
    <scope>NUCLEOTIDE SEQUENCE [LARGE SCALE GENOMIC DNA]</scope>
    <source>
        <strain evidence="9">0111107269</strain>
        <tissue evidence="9">Whole body</tissue>
    </source>
</reference>
<proteinExistence type="inferred from homology"/>
<dbReference type="InterPro" id="IPR029033">
    <property type="entry name" value="His_PPase_superfam"/>
</dbReference>
<gene>
    <name evidence="9" type="ORF">WN48_04009</name>
</gene>
<evidence type="ECO:0000256" key="7">
    <source>
        <dbReference type="ARBA" id="ARBA00023180"/>
    </source>
</evidence>
<evidence type="ECO:0000313" key="9">
    <source>
        <dbReference type="EMBL" id="OAD56135.1"/>
    </source>
</evidence>
<evidence type="ECO:0000313" key="10">
    <source>
        <dbReference type="Proteomes" id="UP000250275"/>
    </source>
</evidence>
<organism evidence="9 10">
    <name type="scientific">Eufriesea mexicana</name>
    <dbReference type="NCBI Taxonomy" id="516756"/>
    <lineage>
        <taxon>Eukaryota</taxon>
        <taxon>Metazoa</taxon>
        <taxon>Ecdysozoa</taxon>
        <taxon>Arthropoda</taxon>
        <taxon>Hexapoda</taxon>
        <taxon>Insecta</taxon>
        <taxon>Pterygota</taxon>
        <taxon>Neoptera</taxon>
        <taxon>Endopterygota</taxon>
        <taxon>Hymenoptera</taxon>
        <taxon>Apocrita</taxon>
        <taxon>Aculeata</taxon>
        <taxon>Apoidea</taxon>
        <taxon>Anthophila</taxon>
        <taxon>Apidae</taxon>
        <taxon>Eufriesea</taxon>
    </lineage>
</organism>
<dbReference type="GO" id="GO:0003993">
    <property type="term" value="F:acid phosphatase activity"/>
    <property type="evidence" value="ECO:0007669"/>
    <property type="project" value="UniProtKB-EC"/>
</dbReference>
<dbReference type="InterPro" id="IPR033379">
    <property type="entry name" value="Acid_Pase_AS"/>
</dbReference>
<evidence type="ECO:0000256" key="2">
    <source>
        <dbReference type="ARBA" id="ARBA00005375"/>
    </source>
</evidence>
<dbReference type="PANTHER" id="PTHR11567:SF211">
    <property type="entry name" value="PROSTATIC ACID PHOSPHATASE"/>
    <property type="match status" value="1"/>
</dbReference>
<dbReference type="InterPro" id="IPR000560">
    <property type="entry name" value="His_Pase_clade-2"/>
</dbReference>
<comment type="similarity">
    <text evidence="2">Belongs to the histidine acid phosphatase family.</text>
</comment>
<evidence type="ECO:0000256" key="5">
    <source>
        <dbReference type="ARBA" id="ARBA00022801"/>
    </source>
</evidence>
<evidence type="ECO:0000256" key="4">
    <source>
        <dbReference type="ARBA" id="ARBA00022729"/>
    </source>
</evidence>
<protein>
    <recommendedName>
        <fullName evidence="3">acid phosphatase</fullName>
        <ecNumber evidence="3">3.1.3.2</ecNumber>
    </recommendedName>
</protein>
<dbReference type="EMBL" id="KQ762196">
    <property type="protein sequence ID" value="OAD56135.1"/>
    <property type="molecule type" value="Genomic_DNA"/>
</dbReference>
<evidence type="ECO:0000256" key="3">
    <source>
        <dbReference type="ARBA" id="ARBA00012646"/>
    </source>
</evidence>